<protein>
    <recommendedName>
        <fullName evidence="3">Peptidase C39-like domain-containing protein</fullName>
    </recommendedName>
</protein>
<dbReference type="PATRIC" id="fig|1122985.7.peg.3153"/>
<evidence type="ECO:0000313" key="1">
    <source>
        <dbReference type="EMBL" id="KDR50918.1"/>
    </source>
</evidence>
<accession>A0A069QDE7</accession>
<proteinExistence type="predicted"/>
<dbReference type="Proteomes" id="UP000027442">
    <property type="component" value="Unassembled WGS sequence"/>
</dbReference>
<sequence length="163" mass="18154">MKASIAQLKKVGYKPKGDANTHIYKIYKDADGNRINDLGNSYIADFKKAISYLKKSLSEGMPSIVGADYQKGHPGNIDKTTDHFFVIVGMGKDNKGAYFTFFDNAMAASEVLIGGGNNSTHNKLYVDCKNYRLLSIGTAPFAANKEYKDYYITQIRESEKIKK</sequence>
<gene>
    <name evidence="1" type="ORF">HMPREF1991_03048</name>
</gene>
<dbReference type="EMBL" id="JNGW01000132">
    <property type="protein sequence ID" value="KDR50918.1"/>
    <property type="molecule type" value="Genomic_DNA"/>
</dbReference>
<reference evidence="1 2" key="1">
    <citation type="submission" date="2013-08" db="EMBL/GenBank/DDBJ databases">
        <authorList>
            <person name="Weinstock G."/>
            <person name="Sodergren E."/>
            <person name="Wylie T."/>
            <person name="Fulton L."/>
            <person name="Fulton R."/>
            <person name="Fronick C."/>
            <person name="O'Laughlin M."/>
            <person name="Godfrey J."/>
            <person name="Miner T."/>
            <person name="Herter B."/>
            <person name="Appelbaum E."/>
            <person name="Cordes M."/>
            <person name="Lek S."/>
            <person name="Wollam A."/>
            <person name="Pepin K.H."/>
            <person name="Palsikar V.B."/>
            <person name="Mitreva M."/>
            <person name="Wilson R.K."/>
        </authorList>
    </citation>
    <scope>NUCLEOTIDE SEQUENCE [LARGE SCALE GENOMIC DNA]</scope>
    <source>
        <strain evidence="1 2">ATCC 15930</strain>
    </source>
</reference>
<comment type="caution">
    <text evidence="1">The sequence shown here is derived from an EMBL/GenBank/DDBJ whole genome shotgun (WGS) entry which is preliminary data.</text>
</comment>
<dbReference type="AlphaFoldDB" id="A0A069QDE7"/>
<evidence type="ECO:0000313" key="2">
    <source>
        <dbReference type="Proteomes" id="UP000027442"/>
    </source>
</evidence>
<name>A0A069QDE7_HOYLO</name>
<dbReference type="RefSeq" id="WP_018968556.1">
    <property type="nucleotide sequence ID" value="NZ_KB899238.1"/>
</dbReference>
<keyword evidence="2" id="KW-1185">Reference proteome</keyword>
<dbReference type="HOGENOM" id="CLU_1625584_0_0_10"/>
<organism evidence="1 2">
    <name type="scientific">Hoylesella loescheii DSM 19665 = JCM 12249 = ATCC 15930</name>
    <dbReference type="NCBI Taxonomy" id="1122985"/>
    <lineage>
        <taxon>Bacteria</taxon>
        <taxon>Pseudomonadati</taxon>
        <taxon>Bacteroidota</taxon>
        <taxon>Bacteroidia</taxon>
        <taxon>Bacteroidales</taxon>
        <taxon>Prevotellaceae</taxon>
        <taxon>Hoylesella</taxon>
    </lineage>
</organism>
<evidence type="ECO:0008006" key="3">
    <source>
        <dbReference type="Google" id="ProtNLM"/>
    </source>
</evidence>